<dbReference type="PANTHER" id="PTHR43213">
    <property type="entry name" value="BIFUNCTIONAL DTTP/UTP PYROPHOSPHATASE/METHYLTRANSFERASE PROTEIN-RELATED"/>
    <property type="match status" value="1"/>
</dbReference>
<comment type="caution">
    <text evidence="6">Lacks conserved residue(s) required for the propagation of feature annotation.</text>
</comment>
<feature type="site" description="Important for substrate specificity" evidence="6">
    <location>
        <position position="11"/>
    </location>
</feature>
<reference evidence="7" key="1">
    <citation type="journal article" date="2021" name="PeerJ">
        <title>Extensive microbial diversity within the chicken gut microbiome revealed by metagenomics and culture.</title>
        <authorList>
            <person name="Gilroy R."/>
            <person name="Ravi A."/>
            <person name="Getino M."/>
            <person name="Pursley I."/>
            <person name="Horton D.L."/>
            <person name="Alikhan N.F."/>
            <person name="Baker D."/>
            <person name="Gharbi K."/>
            <person name="Hall N."/>
            <person name="Watson M."/>
            <person name="Adriaenssens E.M."/>
            <person name="Foster-Nyarko E."/>
            <person name="Jarju S."/>
            <person name="Secka A."/>
            <person name="Antonio M."/>
            <person name="Oren A."/>
            <person name="Chaudhuri R.R."/>
            <person name="La Ragione R."/>
            <person name="Hildebrand F."/>
            <person name="Pallen M.J."/>
        </authorList>
    </citation>
    <scope>NUCLEOTIDE SEQUENCE</scope>
    <source>
        <strain evidence="7">CHK179-5677</strain>
    </source>
</reference>
<feature type="site" description="Important for substrate specificity" evidence="6">
    <location>
        <position position="153"/>
    </location>
</feature>
<comment type="subcellular location">
    <subcellularLocation>
        <location evidence="2 6">Cytoplasm</location>
    </subcellularLocation>
</comment>
<name>A0A921SSM3_9FIRM</name>
<dbReference type="EMBL" id="DYUC01000060">
    <property type="protein sequence ID" value="HJG86633.1"/>
    <property type="molecule type" value="Genomic_DNA"/>
</dbReference>
<dbReference type="GO" id="GO:0047429">
    <property type="term" value="F:nucleoside triphosphate diphosphatase activity"/>
    <property type="evidence" value="ECO:0007669"/>
    <property type="project" value="UniProtKB-EC"/>
</dbReference>
<dbReference type="EC" id="3.6.1.9" evidence="6"/>
<feature type="active site" description="Proton acceptor" evidence="6">
    <location>
        <position position="70"/>
    </location>
</feature>
<feature type="site" description="Important for substrate specificity" evidence="6">
    <location>
        <position position="71"/>
    </location>
</feature>
<dbReference type="HAMAP" id="MF_00528">
    <property type="entry name" value="Maf"/>
    <property type="match status" value="1"/>
</dbReference>
<dbReference type="CDD" id="cd00555">
    <property type="entry name" value="Maf"/>
    <property type="match status" value="1"/>
</dbReference>
<dbReference type="FunFam" id="3.90.950.10:FF:000005">
    <property type="entry name" value="7-methyl-GTP pyrophosphatase"/>
    <property type="match status" value="1"/>
</dbReference>
<comment type="similarity">
    <text evidence="6">Belongs to the Maf family. YhdE subfamily.</text>
</comment>
<evidence type="ECO:0000256" key="3">
    <source>
        <dbReference type="ARBA" id="ARBA00022490"/>
    </source>
</evidence>
<comment type="catalytic activity">
    <reaction evidence="6">
        <text>dTTP + H2O = dTMP + diphosphate + H(+)</text>
        <dbReference type="Rhea" id="RHEA:28534"/>
        <dbReference type="ChEBI" id="CHEBI:15377"/>
        <dbReference type="ChEBI" id="CHEBI:15378"/>
        <dbReference type="ChEBI" id="CHEBI:33019"/>
        <dbReference type="ChEBI" id="CHEBI:37568"/>
        <dbReference type="ChEBI" id="CHEBI:63528"/>
        <dbReference type="EC" id="3.6.1.9"/>
    </reaction>
</comment>
<evidence type="ECO:0000256" key="2">
    <source>
        <dbReference type="ARBA" id="ARBA00004496"/>
    </source>
</evidence>
<comment type="caution">
    <text evidence="7">The sequence shown here is derived from an EMBL/GenBank/DDBJ whole genome shotgun (WGS) entry which is preliminary data.</text>
</comment>
<dbReference type="InterPro" id="IPR029001">
    <property type="entry name" value="ITPase-like_fam"/>
</dbReference>
<evidence type="ECO:0000256" key="4">
    <source>
        <dbReference type="ARBA" id="ARBA00022801"/>
    </source>
</evidence>
<gene>
    <name evidence="7" type="ORF">K8V01_06395</name>
</gene>
<dbReference type="InterPro" id="IPR003697">
    <property type="entry name" value="Maf-like"/>
</dbReference>
<dbReference type="RefSeq" id="WP_294533573.1">
    <property type="nucleotide sequence ID" value="NZ_DYUC01000060.1"/>
</dbReference>
<organism evidence="7 8">
    <name type="scientific">Pseudoflavonifractor capillosus</name>
    <dbReference type="NCBI Taxonomy" id="106588"/>
    <lineage>
        <taxon>Bacteria</taxon>
        <taxon>Bacillati</taxon>
        <taxon>Bacillota</taxon>
        <taxon>Clostridia</taxon>
        <taxon>Eubacteriales</taxon>
        <taxon>Oscillospiraceae</taxon>
        <taxon>Pseudoflavonifractor</taxon>
    </lineage>
</organism>
<evidence type="ECO:0000256" key="6">
    <source>
        <dbReference type="HAMAP-Rule" id="MF_00528"/>
    </source>
</evidence>
<keyword evidence="5 6" id="KW-0546">Nucleotide metabolism</keyword>
<evidence type="ECO:0000256" key="1">
    <source>
        <dbReference type="ARBA" id="ARBA00001968"/>
    </source>
</evidence>
<comment type="catalytic activity">
    <reaction evidence="6">
        <text>UTP + H2O = UMP + diphosphate + H(+)</text>
        <dbReference type="Rhea" id="RHEA:29395"/>
        <dbReference type="ChEBI" id="CHEBI:15377"/>
        <dbReference type="ChEBI" id="CHEBI:15378"/>
        <dbReference type="ChEBI" id="CHEBI:33019"/>
        <dbReference type="ChEBI" id="CHEBI:46398"/>
        <dbReference type="ChEBI" id="CHEBI:57865"/>
        <dbReference type="EC" id="3.6.1.9"/>
    </reaction>
</comment>
<keyword evidence="4 6" id="KW-0378">Hydrolase</keyword>
<protein>
    <recommendedName>
        <fullName evidence="6">dTTP/UTP pyrophosphatase</fullName>
        <shortName evidence="6">dTTPase/UTPase</shortName>
        <ecNumber evidence="6">3.6.1.9</ecNumber>
    </recommendedName>
    <alternativeName>
        <fullName evidence="6">Nucleoside triphosphate pyrophosphatase</fullName>
    </alternativeName>
    <alternativeName>
        <fullName evidence="6">Nucleotide pyrophosphatase</fullName>
        <shortName evidence="6">Nucleotide PPase</shortName>
    </alternativeName>
</protein>
<dbReference type="Proteomes" id="UP000760668">
    <property type="component" value="Unassembled WGS sequence"/>
</dbReference>
<dbReference type="NCBIfam" id="TIGR00172">
    <property type="entry name" value="maf"/>
    <property type="match status" value="1"/>
</dbReference>
<evidence type="ECO:0000313" key="8">
    <source>
        <dbReference type="Proteomes" id="UP000760668"/>
    </source>
</evidence>
<evidence type="ECO:0000256" key="5">
    <source>
        <dbReference type="ARBA" id="ARBA00023080"/>
    </source>
</evidence>
<dbReference type="GO" id="GO:0005737">
    <property type="term" value="C:cytoplasm"/>
    <property type="evidence" value="ECO:0007669"/>
    <property type="project" value="UniProtKB-SubCell"/>
</dbReference>
<comment type="cofactor">
    <cofactor evidence="1 6">
        <name>a divalent metal cation</name>
        <dbReference type="ChEBI" id="CHEBI:60240"/>
    </cofactor>
</comment>
<proteinExistence type="inferred from homology"/>
<dbReference type="Pfam" id="PF02545">
    <property type="entry name" value="Maf"/>
    <property type="match status" value="1"/>
</dbReference>
<accession>A0A921SSM3</accession>
<dbReference type="PANTHER" id="PTHR43213:SF5">
    <property type="entry name" value="BIFUNCTIONAL DTTP_UTP PYROPHOSPHATASE_METHYLTRANSFERASE PROTEIN-RELATED"/>
    <property type="match status" value="1"/>
</dbReference>
<evidence type="ECO:0000313" key="7">
    <source>
        <dbReference type="EMBL" id="HJG86633.1"/>
    </source>
</evidence>
<sequence length="196" mass="21008">MNIILASQSPRRKELLERMGIRDFETISPNVDESVFHGLPPEELVRRLSAEKAAAVAGRAGEDAIVIAADTVVALEGAVLGKPADELDAFKMLSALSGVRHQVYTGVTVCRGGEKQTAHEVTDVTFRELSEEEIEHYIATGEPMDKAGAYGIQGYGALLIQGISGDYYNVMGLPVCRLSGMLARFGVDCLKLAAQG</sequence>
<dbReference type="GO" id="GO:0009117">
    <property type="term" value="P:nucleotide metabolic process"/>
    <property type="evidence" value="ECO:0007669"/>
    <property type="project" value="UniProtKB-KW"/>
</dbReference>
<keyword evidence="3 6" id="KW-0963">Cytoplasm</keyword>
<comment type="function">
    <text evidence="6">Nucleoside triphosphate pyrophosphatase that hydrolyzes dTTP and UTP. May have a dual role in cell division arrest and in preventing the incorporation of modified nucleotides into cellular nucleic acids.</text>
</comment>
<dbReference type="SUPFAM" id="SSF52972">
    <property type="entry name" value="ITPase-like"/>
    <property type="match status" value="1"/>
</dbReference>
<dbReference type="PIRSF" id="PIRSF006305">
    <property type="entry name" value="Maf"/>
    <property type="match status" value="1"/>
</dbReference>
<reference evidence="7" key="2">
    <citation type="submission" date="2021-09" db="EMBL/GenBank/DDBJ databases">
        <authorList>
            <person name="Gilroy R."/>
        </authorList>
    </citation>
    <scope>NUCLEOTIDE SEQUENCE</scope>
    <source>
        <strain evidence="7">CHK179-5677</strain>
    </source>
</reference>
<dbReference type="Gene3D" id="3.90.950.10">
    <property type="match status" value="1"/>
</dbReference>
<dbReference type="AlphaFoldDB" id="A0A921SSM3"/>